<dbReference type="NCBIfam" id="TIGR00011">
    <property type="entry name" value="YbaK_EbsC"/>
    <property type="match status" value="1"/>
</dbReference>
<dbReference type="PIRSF" id="PIRSF006181">
    <property type="entry name" value="EbsC_YbaK"/>
    <property type="match status" value="1"/>
</dbReference>
<evidence type="ECO:0000259" key="4">
    <source>
        <dbReference type="Pfam" id="PF04073"/>
    </source>
</evidence>
<dbReference type="Gene3D" id="3.90.960.10">
    <property type="entry name" value="YbaK/aminoacyl-tRNA synthetase-associated domain"/>
    <property type="match status" value="1"/>
</dbReference>
<dbReference type="PANTHER" id="PTHR30411:SF0">
    <property type="entry name" value="CYS-TRNA(PRO)_CYS-TRNA(CYS) DEACYLASE YBAK"/>
    <property type="match status" value="1"/>
</dbReference>
<dbReference type="AlphaFoldDB" id="A0A644WNW9"/>
<feature type="domain" description="YbaK/aminoacyl-tRNA synthetase-associated" evidence="4">
    <location>
        <begin position="30"/>
        <end position="144"/>
    </location>
</feature>
<protein>
    <submittedName>
        <fullName evidence="5">Cys-tRNA(Pro)/Cys-tRNA(Cys) deacylase YbaK</fullName>
        <ecNumber evidence="5">4.2.-.-</ecNumber>
    </submittedName>
</protein>
<evidence type="ECO:0000256" key="1">
    <source>
        <dbReference type="ARBA" id="ARBA00009798"/>
    </source>
</evidence>
<evidence type="ECO:0000256" key="2">
    <source>
        <dbReference type="ARBA" id="ARBA00022917"/>
    </source>
</evidence>
<dbReference type="Pfam" id="PF04073">
    <property type="entry name" value="tRNA_edit"/>
    <property type="match status" value="1"/>
</dbReference>
<dbReference type="EMBL" id="VSSQ01001123">
    <property type="protein sequence ID" value="MPM05349.1"/>
    <property type="molecule type" value="Genomic_DNA"/>
</dbReference>
<dbReference type="InterPro" id="IPR036754">
    <property type="entry name" value="YbaK/aa-tRNA-synt-asso_dom_sf"/>
</dbReference>
<organism evidence="5">
    <name type="scientific">bioreactor metagenome</name>
    <dbReference type="NCBI Taxonomy" id="1076179"/>
    <lineage>
        <taxon>unclassified sequences</taxon>
        <taxon>metagenomes</taxon>
        <taxon>ecological metagenomes</taxon>
    </lineage>
</organism>
<dbReference type="InterPro" id="IPR007214">
    <property type="entry name" value="YbaK/aa-tRNA-synth-assoc-dom"/>
</dbReference>
<dbReference type="SUPFAM" id="SSF55826">
    <property type="entry name" value="YbaK/ProRS associated domain"/>
    <property type="match status" value="1"/>
</dbReference>
<dbReference type="GO" id="GO:0016829">
    <property type="term" value="F:lyase activity"/>
    <property type="evidence" value="ECO:0007669"/>
    <property type="project" value="UniProtKB-KW"/>
</dbReference>
<sequence>MKKTNAMRILESLGIEYEVLSYEWDEEHLDAVHASQTAGLLPQQVFKTIVMQDTDKAVFVFCLPADFSVSLKKARALTGSRDLDLIKLSQLQDLTGYIRGGCSPLGMKKHYPTYIEELAQLEEHIYVSAGQRGLQLKIKPADLVHAANAAFADFT</sequence>
<gene>
    <name evidence="5" type="primary">ybaK_11</name>
    <name evidence="5" type="ORF">SDC9_51637</name>
</gene>
<accession>A0A644WNW9</accession>
<name>A0A644WNW9_9ZZZZ</name>
<dbReference type="PANTHER" id="PTHR30411">
    <property type="entry name" value="CYTOPLASMIC PROTEIN"/>
    <property type="match status" value="1"/>
</dbReference>
<keyword evidence="2" id="KW-0648">Protein biosynthesis</keyword>
<dbReference type="GO" id="GO:0002161">
    <property type="term" value="F:aminoacyl-tRNA deacylase activity"/>
    <property type="evidence" value="ECO:0007669"/>
    <property type="project" value="InterPro"/>
</dbReference>
<dbReference type="CDD" id="cd00002">
    <property type="entry name" value="YbaK_deacylase"/>
    <property type="match status" value="1"/>
</dbReference>
<comment type="similarity">
    <text evidence="1">Belongs to the prolyl-tRNA editing family. YbaK/EbsC subfamily.</text>
</comment>
<evidence type="ECO:0000313" key="5">
    <source>
        <dbReference type="EMBL" id="MPM05349.1"/>
    </source>
</evidence>
<dbReference type="InterPro" id="IPR004369">
    <property type="entry name" value="Prolyl-tRNA_editing_YbaK/EbsC"/>
</dbReference>
<proteinExistence type="inferred from homology"/>
<evidence type="ECO:0000256" key="3">
    <source>
        <dbReference type="ARBA" id="ARBA00023239"/>
    </source>
</evidence>
<reference evidence="5" key="1">
    <citation type="submission" date="2019-08" db="EMBL/GenBank/DDBJ databases">
        <authorList>
            <person name="Kucharzyk K."/>
            <person name="Murdoch R.W."/>
            <person name="Higgins S."/>
            <person name="Loffler F."/>
        </authorList>
    </citation>
    <scope>NUCLEOTIDE SEQUENCE</scope>
</reference>
<dbReference type="EC" id="4.2.-.-" evidence="5"/>
<dbReference type="GO" id="GO:0006412">
    <property type="term" value="P:translation"/>
    <property type="evidence" value="ECO:0007669"/>
    <property type="project" value="UniProtKB-KW"/>
</dbReference>
<comment type="caution">
    <text evidence="5">The sequence shown here is derived from an EMBL/GenBank/DDBJ whole genome shotgun (WGS) entry which is preliminary data.</text>
</comment>
<keyword evidence="3 5" id="KW-0456">Lyase</keyword>